<feature type="compositionally biased region" description="Low complexity" evidence="1">
    <location>
        <begin position="157"/>
        <end position="168"/>
    </location>
</feature>
<accession>A0A448X0S3</accession>
<dbReference type="SUPFAM" id="SSF47473">
    <property type="entry name" value="EF-hand"/>
    <property type="match status" value="1"/>
</dbReference>
<evidence type="ECO:0000313" key="4">
    <source>
        <dbReference type="Proteomes" id="UP000784294"/>
    </source>
</evidence>
<protein>
    <recommendedName>
        <fullName evidence="2">EF-hand domain-containing protein</fullName>
    </recommendedName>
</protein>
<dbReference type="InterPro" id="IPR011992">
    <property type="entry name" value="EF-hand-dom_pair"/>
</dbReference>
<dbReference type="OrthoDB" id="343296at2759"/>
<evidence type="ECO:0000259" key="2">
    <source>
        <dbReference type="PROSITE" id="PS50222"/>
    </source>
</evidence>
<reference evidence="3" key="1">
    <citation type="submission" date="2018-11" db="EMBL/GenBank/DDBJ databases">
        <authorList>
            <consortium name="Pathogen Informatics"/>
        </authorList>
    </citation>
    <scope>NUCLEOTIDE SEQUENCE</scope>
</reference>
<feature type="compositionally biased region" description="Gly residues" evidence="1">
    <location>
        <begin position="145"/>
        <end position="156"/>
    </location>
</feature>
<proteinExistence type="predicted"/>
<dbReference type="PROSITE" id="PS50222">
    <property type="entry name" value="EF_HAND_2"/>
    <property type="match status" value="1"/>
</dbReference>
<organism evidence="3 4">
    <name type="scientific">Protopolystoma xenopodis</name>
    <dbReference type="NCBI Taxonomy" id="117903"/>
    <lineage>
        <taxon>Eukaryota</taxon>
        <taxon>Metazoa</taxon>
        <taxon>Spiralia</taxon>
        <taxon>Lophotrochozoa</taxon>
        <taxon>Platyhelminthes</taxon>
        <taxon>Monogenea</taxon>
        <taxon>Polyopisthocotylea</taxon>
        <taxon>Polystomatidea</taxon>
        <taxon>Polystomatidae</taxon>
        <taxon>Protopolystoma</taxon>
    </lineage>
</organism>
<name>A0A448X0S3_9PLAT</name>
<feature type="domain" description="EF-hand" evidence="2">
    <location>
        <begin position="44"/>
        <end position="79"/>
    </location>
</feature>
<sequence length="168" mass="18296">MRALGFNYTNMDSENLRQQFSDSNGEVDFGEFMAILSEKMLAIDDAVDIEKSFHLMDADGKGYIDLQDMRNTANLLGLDDVGEDELVSMLMGARMADPSVELQQQYESRQHQRRMRSNQFTRPLETTLLPSTGSGAMSPAPRADGGPGRGVRGSGSAGEAHSSSSPSN</sequence>
<dbReference type="Gene3D" id="1.10.238.10">
    <property type="entry name" value="EF-hand"/>
    <property type="match status" value="1"/>
</dbReference>
<gene>
    <name evidence="3" type="ORF">PXEA_LOCUS18393</name>
</gene>
<feature type="region of interest" description="Disordered" evidence="1">
    <location>
        <begin position="106"/>
        <end position="168"/>
    </location>
</feature>
<comment type="caution">
    <text evidence="3">The sequence shown here is derived from an EMBL/GenBank/DDBJ whole genome shotgun (WGS) entry which is preliminary data.</text>
</comment>
<evidence type="ECO:0000256" key="1">
    <source>
        <dbReference type="SAM" id="MobiDB-lite"/>
    </source>
</evidence>
<keyword evidence="4" id="KW-1185">Reference proteome</keyword>
<dbReference type="EMBL" id="CAAALY010070811">
    <property type="protein sequence ID" value="VEL24953.1"/>
    <property type="molecule type" value="Genomic_DNA"/>
</dbReference>
<dbReference type="AlphaFoldDB" id="A0A448X0S3"/>
<dbReference type="InterPro" id="IPR002048">
    <property type="entry name" value="EF_hand_dom"/>
</dbReference>
<feature type="non-terminal residue" evidence="3">
    <location>
        <position position="168"/>
    </location>
</feature>
<dbReference type="GO" id="GO:0005509">
    <property type="term" value="F:calcium ion binding"/>
    <property type="evidence" value="ECO:0007669"/>
    <property type="project" value="InterPro"/>
</dbReference>
<evidence type="ECO:0000313" key="3">
    <source>
        <dbReference type="EMBL" id="VEL24953.1"/>
    </source>
</evidence>
<dbReference type="Proteomes" id="UP000784294">
    <property type="component" value="Unassembled WGS sequence"/>
</dbReference>